<dbReference type="RefSeq" id="WP_212657545.1">
    <property type="nucleotide sequence ID" value="NZ_JAGXTP010000001.1"/>
</dbReference>
<keyword evidence="9" id="KW-0012">Acyltransferase</keyword>
<dbReference type="Pfam" id="PF01757">
    <property type="entry name" value="Acyl_transf_3"/>
    <property type="match status" value="1"/>
</dbReference>
<dbReference type="EMBL" id="JAGXTP010000001">
    <property type="protein sequence ID" value="MBS3847961.1"/>
    <property type="molecule type" value="Genomic_DNA"/>
</dbReference>
<feature type="transmembrane region" description="Helical" evidence="7">
    <location>
        <begin position="84"/>
        <end position="103"/>
    </location>
</feature>
<dbReference type="Proteomes" id="UP000678281">
    <property type="component" value="Unassembled WGS sequence"/>
</dbReference>
<accession>A0A942E5R6</accession>
<comment type="subcellular location">
    <subcellularLocation>
        <location evidence="1">Cell membrane</location>
        <topology evidence="1">Multi-pass membrane protein</topology>
    </subcellularLocation>
</comment>
<dbReference type="PANTHER" id="PTHR40074">
    <property type="entry name" value="O-ACETYLTRANSFERASE WECH"/>
    <property type="match status" value="1"/>
</dbReference>
<evidence type="ECO:0000256" key="4">
    <source>
        <dbReference type="ARBA" id="ARBA00022692"/>
    </source>
</evidence>
<name>A0A942E5R6_9HYPH</name>
<keyword evidence="10" id="KW-1185">Reference proteome</keyword>
<evidence type="ECO:0000259" key="8">
    <source>
        <dbReference type="Pfam" id="PF01757"/>
    </source>
</evidence>
<feature type="domain" description="Acyltransferase 3" evidence="8">
    <location>
        <begin position="9"/>
        <end position="321"/>
    </location>
</feature>
<evidence type="ECO:0000256" key="5">
    <source>
        <dbReference type="ARBA" id="ARBA00022989"/>
    </source>
</evidence>
<evidence type="ECO:0000256" key="1">
    <source>
        <dbReference type="ARBA" id="ARBA00004651"/>
    </source>
</evidence>
<dbReference type="PANTHER" id="PTHR40074:SF4">
    <property type="entry name" value="INNER MEMBRANE PROTEIN YCFT"/>
    <property type="match status" value="1"/>
</dbReference>
<evidence type="ECO:0000256" key="2">
    <source>
        <dbReference type="ARBA" id="ARBA00007400"/>
    </source>
</evidence>
<evidence type="ECO:0000313" key="9">
    <source>
        <dbReference type="EMBL" id="MBS3847961.1"/>
    </source>
</evidence>
<dbReference type="GO" id="GO:0016413">
    <property type="term" value="F:O-acetyltransferase activity"/>
    <property type="evidence" value="ECO:0007669"/>
    <property type="project" value="TreeGrafter"/>
</dbReference>
<organism evidence="9 10">
    <name type="scientific">Devosia litorisediminis</name>
    <dbReference type="NCBI Taxonomy" id="2829817"/>
    <lineage>
        <taxon>Bacteria</taxon>
        <taxon>Pseudomonadati</taxon>
        <taxon>Pseudomonadota</taxon>
        <taxon>Alphaproteobacteria</taxon>
        <taxon>Hyphomicrobiales</taxon>
        <taxon>Devosiaceae</taxon>
        <taxon>Devosia</taxon>
    </lineage>
</organism>
<proteinExistence type="inferred from homology"/>
<keyword evidence="9" id="KW-0808">Transferase</keyword>
<sequence>MAILQKRLDWVDMAKGLSIFLVVMMYAAASVGEDTGGISLFHWAIAFATPFRMPEFFLISGLFLSQVIDRPWRGFADRRVVHYLYFYALWAIIHIVFKVGLLATNPLGALEQLGWAVVQPYGVLWFIYMLAVVSAVTKVLHMLRAPVWGVFAVGAILQMAAIHTGAYAIDQLAAYFVFFYAGFVLAPHLFRLTAWATSNNALALVGLLIWAILNTALVFSPGFAMDPIHPVMGLAGLPGVHLVLALAGTAALCVIAALLTRLPVMDWLRWMGSKSLIIYVAFVLPMGIARTLLIKFGVLEPTLLTFITMAVAITSPLVLYWLVQRTGLGKFLFERPRWAHLPGTAKPRDQLQANPAE</sequence>
<keyword evidence="3" id="KW-1003">Cell membrane</keyword>
<feature type="transmembrane region" description="Helical" evidence="7">
    <location>
        <begin position="147"/>
        <end position="166"/>
    </location>
</feature>
<evidence type="ECO:0000313" key="10">
    <source>
        <dbReference type="Proteomes" id="UP000678281"/>
    </source>
</evidence>
<protein>
    <submittedName>
        <fullName evidence="9">Acyltransferase family protein</fullName>
    </submittedName>
</protein>
<keyword evidence="6 7" id="KW-0472">Membrane</keyword>
<gene>
    <name evidence="9" type="ORF">KD146_04535</name>
</gene>
<evidence type="ECO:0000256" key="3">
    <source>
        <dbReference type="ARBA" id="ARBA00022475"/>
    </source>
</evidence>
<feature type="transmembrane region" description="Helical" evidence="7">
    <location>
        <begin position="41"/>
        <end position="64"/>
    </location>
</feature>
<dbReference type="GO" id="GO:0009246">
    <property type="term" value="P:enterobacterial common antigen biosynthetic process"/>
    <property type="evidence" value="ECO:0007669"/>
    <property type="project" value="TreeGrafter"/>
</dbReference>
<dbReference type="InterPro" id="IPR002656">
    <property type="entry name" value="Acyl_transf_3_dom"/>
</dbReference>
<evidence type="ECO:0000256" key="6">
    <source>
        <dbReference type="ARBA" id="ARBA00023136"/>
    </source>
</evidence>
<reference evidence="9" key="1">
    <citation type="submission" date="2021-04" db="EMBL/GenBank/DDBJ databases">
        <title>Devosia litorisediminis sp. nov., isolated from a sand dune.</title>
        <authorList>
            <person name="Park S."/>
            <person name="Yoon J.-H."/>
        </authorList>
    </citation>
    <scope>NUCLEOTIDE SEQUENCE</scope>
    <source>
        <strain evidence="9">BSSL-BM10</strain>
    </source>
</reference>
<evidence type="ECO:0000256" key="7">
    <source>
        <dbReference type="SAM" id="Phobius"/>
    </source>
</evidence>
<comment type="caution">
    <text evidence="9">The sequence shown here is derived from an EMBL/GenBank/DDBJ whole genome shotgun (WGS) entry which is preliminary data.</text>
</comment>
<feature type="transmembrane region" description="Helical" evidence="7">
    <location>
        <begin position="172"/>
        <end position="190"/>
    </location>
</feature>
<feature type="transmembrane region" description="Helical" evidence="7">
    <location>
        <begin position="240"/>
        <end position="264"/>
    </location>
</feature>
<feature type="transmembrane region" description="Helical" evidence="7">
    <location>
        <begin position="276"/>
        <end position="297"/>
    </location>
</feature>
<feature type="transmembrane region" description="Helical" evidence="7">
    <location>
        <begin position="123"/>
        <end position="140"/>
    </location>
</feature>
<keyword evidence="4 7" id="KW-0812">Transmembrane</keyword>
<feature type="transmembrane region" description="Helical" evidence="7">
    <location>
        <begin position="12"/>
        <end position="29"/>
    </location>
</feature>
<feature type="transmembrane region" description="Helical" evidence="7">
    <location>
        <begin position="202"/>
        <end position="220"/>
    </location>
</feature>
<dbReference type="AlphaFoldDB" id="A0A942E5R6"/>
<keyword evidence="5 7" id="KW-1133">Transmembrane helix</keyword>
<feature type="transmembrane region" description="Helical" evidence="7">
    <location>
        <begin position="303"/>
        <end position="323"/>
    </location>
</feature>
<dbReference type="GO" id="GO:0005886">
    <property type="term" value="C:plasma membrane"/>
    <property type="evidence" value="ECO:0007669"/>
    <property type="project" value="UniProtKB-SubCell"/>
</dbReference>
<comment type="similarity">
    <text evidence="2">Belongs to the acyltransferase 3 family.</text>
</comment>